<dbReference type="Proteomes" id="UP000048926">
    <property type="component" value="Unassembled WGS sequence"/>
</dbReference>
<sequence length="182" mass="18908">MKCNIVPATIAALALSLSPALAQETSQPREADPMIQETMPEGDAPEIAFEGVTPFLAQQESGHWLSSNLIGQEVTNPAGDTIGEVAALEIDGEGKVVGVVIEAGGFLGLGTKLVGVPYDAVEHSKVEPGDQTLVIKASLDEVDAAPAFLTSLQIRQAEEAAKARQEAEQLNAPAVGEPQTAQ</sequence>
<reference evidence="5" key="1">
    <citation type="submission" date="2015-07" db="EMBL/GenBank/DDBJ databases">
        <authorList>
            <person name="Rodrigo-Torres Lidia"/>
            <person name="Arahal R.David."/>
        </authorList>
    </citation>
    <scope>NUCLEOTIDE SEQUENCE [LARGE SCALE GENOMIC DNA]</scope>
    <source>
        <strain evidence="5">CECT 4801</strain>
    </source>
</reference>
<feature type="chain" id="PRO_5005807805" evidence="2">
    <location>
        <begin position="23"/>
        <end position="182"/>
    </location>
</feature>
<feature type="signal peptide" evidence="2">
    <location>
        <begin position="1"/>
        <end position="22"/>
    </location>
</feature>
<evidence type="ECO:0000313" key="5">
    <source>
        <dbReference type="Proteomes" id="UP000048926"/>
    </source>
</evidence>
<dbReference type="PANTHER" id="PTHR36505:SF1">
    <property type="entry name" value="BLR1072 PROTEIN"/>
    <property type="match status" value="1"/>
</dbReference>
<evidence type="ECO:0000256" key="1">
    <source>
        <dbReference type="SAM" id="MobiDB-lite"/>
    </source>
</evidence>
<dbReference type="AlphaFoldDB" id="A0A0M6Y4N7"/>
<dbReference type="Pfam" id="PF05239">
    <property type="entry name" value="PRC"/>
    <property type="match status" value="1"/>
</dbReference>
<accession>A0A0M6Y4N7</accession>
<dbReference type="EMBL" id="CXST01000002">
    <property type="protein sequence ID" value="CTQ44513.1"/>
    <property type="molecule type" value="Genomic_DNA"/>
</dbReference>
<organism evidence="4 5">
    <name type="scientific">Roseibium aggregatum</name>
    <dbReference type="NCBI Taxonomy" id="187304"/>
    <lineage>
        <taxon>Bacteria</taxon>
        <taxon>Pseudomonadati</taxon>
        <taxon>Pseudomonadota</taxon>
        <taxon>Alphaproteobacteria</taxon>
        <taxon>Hyphomicrobiales</taxon>
        <taxon>Stappiaceae</taxon>
        <taxon>Roseibium</taxon>
    </lineage>
</organism>
<dbReference type="SUPFAM" id="SSF50346">
    <property type="entry name" value="PRC-barrel domain"/>
    <property type="match status" value="1"/>
</dbReference>
<evidence type="ECO:0000259" key="3">
    <source>
        <dbReference type="Pfam" id="PF05239"/>
    </source>
</evidence>
<dbReference type="Gene3D" id="2.30.30.240">
    <property type="entry name" value="PRC-barrel domain"/>
    <property type="match status" value="1"/>
</dbReference>
<keyword evidence="5" id="KW-1185">Reference proteome</keyword>
<evidence type="ECO:0000313" key="4">
    <source>
        <dbReference type="EMBL" id="CTQ44513.1"/>
    </source>
</evidence>
<keyword evidence="2" id="KW-0732">Signal</keyword>
<dbReference type="PANTHER" id="PTHR36505">
    <property type="entry name" value="BLR1072 PROTEIN"/>
    <property type="match status" value="1"/>
</dbReference>
<feature type="domain" description="PRC-barrel" evidence="3">
    <location>
        <begin position="67"/>
        <end position="137"/>
    </location>
</feature>
<dbReference type="InterPro" id="IPR011033">
    <property type="entry name" value="PRC_barrel-like_sf"/>
</dbReference>
<dbReference type="InterPro" id="IPR027275">
    <property type="entry name" value="PRC-brl_dom"/>
</dbReference>
<dbReference type="OrthoDB" id="6158291at2"/>
<dbReference type="STRING" id="187304.B0E33_08505"/>
<name>A0A0M6Y4N7_9HYPH</name>
<dbReference type="RefSeq" id="WP_055657317.1">
    <property type="nucleotide sequence ID" value="NZ_CXST01000002.1"/>
</dbReference>
<protein>
    <submittedName>
        <fullName evidence="4">PRC-barrel domain protein</fullName>
    </submittedName>
</protein>
<gene>
    <name evidence="4" type="ORF">LAL4801_02957</name>
</gene>
<feature type="region of interest" description="Disordered" evidence="1">
    <location>
        <begin position="162"/>
        <end position="182"/>
    </location>
</feature>
<proteinExistence type="predicted"/>
<evidence type="ECO:0000256" key="2">
    <source>
        <dbReference type="SAM" id="SignalP"/>
    </source>
</evidence>